<name>A0A263D1Z0_9PSEU</name>
<proteinExistence type="inferred from homology"/>
<dbReference type="SUPFAM" id="SSF75005">
    <property type="entry name" value="Arabinanase/levansucrase/invertase"/>
    <property type="match status" value="1"/>
</dbReference>
<dbReference type="EMBL" id="NKYE01000009">
    <property type="protein sequence ID" value="OZM72098.1"/>
    <property type="molecule type" value="Genomic_DNA"/>
</dbReference>
<feature type="chain" id="PRO_5039010908" evidence="8">
    <location>
        <begin position="21"/>
        <end position="309"/>
    </location>
</feature>
<keyword evidence="2" id="KW-0624">Polysaccharide degradation</keyword>
<evidence type="ECO:0000256" key="8">
    <source>
        <dbReference type="SAM" id="SignalP"/>
    </source>
</evidence>
<dbReference type="InterPro" id="IPR023296">
    <property type="entry name" value="Glyco_hydro_beta-prop_sf"/>
</dbReference>
<dbReference type="InterPro" id="IPR006710">
    <property type="entry name" value="Glyco_hydro_43"/>
</dbReference>
<evidence type="ECO:0000313" key="9">
    <source>
        <dbReference type="EMBL" id="OZM72098.1"/>
    </source>
</evidence>
<evidence type="ECO:0000313" key="10">
    <source>
        <dbReference type="Proteomes" id="UP000242444"/>
    </source>
</evidence>
<dbReference type="OrthoDB" id="9758923at2"/>
<dbReference type="InterPro" id="IPR052176">
    <property type="entry name" value="Glycosyl_Hydrlase_43_Enz"/>
</dbReference>
<reference evidence="9 10" key="1">
    <citation type="submission" date="2017-07" db="EMBL/GenBank/DDBJ databases">
        <title>Amycolatopsis antarcticus sp. nov., isolated from the surface of an Antarcticus brown macroalga.</title>
        <authorList>
            <person name="Wang J."/>
            <person name="Leiva S."/>
            <person name="Huang J."/>
            <person name="Huang Y."/>
        </authorList>
    </citation>
    <scope>NUCLEOTIDE SEQUENCE [LARGE SCALE GENOMIC DNA]</scope>
    <source>
        <strain evidence="9 10">AU-G6</strain>
    </source>
</reference>
<sequence length="309" mass="31393">MRRGIVVAVALILLAPVAPAAGAAAPVLLIDQDFADPDVVATDSGYAAYSTSSASGRIPVAQAASPAGPWAIAGDALGAAPSWADPDGGFWAPDVTPRPGGGFLMYFSAVSTEIGLMCVGVATADAATGPFTPTGTAPLICDPADNGDIDPQTHLTTDGTRYLLYKSNGISPGPPSAIWSQGLTADGLALAGPRTELLRADLPEERAVVEAPAPVRVDGGTVLFYSADEFLSRGYHTSYAVGPDLSGPFVKAEPPLLSTDGLGGAVESPGGADVVDGHIFFHGWLGGQRLARGLYVLPIRFEGTSPVLG</sequence>
<keyword evidence="10" id="KW-1185">Reference proteome</keyword>
<dbReference type="GO" id="GO:0004553">
    <property type="term" value="F:hydrolase activity, hydrolyzing O-glycosyl compounds"/>
    <property type="evidence" value="ECO:0007669"/>
    <property type="project" value="InterPro"/>
</dbReference>
<dbReference type="RefSeq" id="WP_094863669.1">
    <property type="nucleotide sequence ID" value="NZ_NKYE01000009.1"/>
</dbReference>
<evidence type="ECO:0000256" key="7">
    <source>
        <dbReference type="RuleBase" id="RU361187"/>
    </source>
</evidence>
<dbReference type="PANTHER" id="PTHR43772">
    <property type="entry name" value="ENDO-1,4-BETA-XYLANASE"/>
    <property type="match status" value="1"/>
</dbReference>
<dbReference type="Gene3D" id="2.115.10.20">
    <property type="entry name" value="Glycosyl hydrolase domain, family 43"/>
    <property type="match status" value="1"/>
</dbReference>
<evidence type="ECO:0000256" key="3">
    <source>
        <dbReference type="ARBA" id="ARBA00022801"/>
    </source>
</evidence>
<keyword evidence="3 7" id="KW-0378">Hydrolase</keyword>
<keyword evidence="8" id="KW-0732">Signal</keyword>
<dbReference type="InParanoid" id="A0A263D1Z0"/>
<evidence type="ECO:0000256" key="5">
    <source>
        <dbReference type="ARBA" id="ARBA00023295"/>
    </source>
</evidence>
<evidence type="ECO:0000256" key="4">
    <source>
        <dbReference type="ARBA" id="ARBA00023277"/>
    </source>
</evidence>
<dbReference type="PANTHER" id="PTHR43772:SF2">
    <property type="entry name" value="PUTATIVE (AFU_ORTHOLOGUE AFUA_2G04480)-RELATED"/>
    <property type="match status" value="1"/>
</dbReference>
<dbReference type="AlphaFoldDB" id="A0A263D1Z0"/>
<evidence type="ECO:0000256" key="2">
    <source>
        <dbReference type="ARBA" id="ARBA00022651"/>
    </source>
</evidence>
<keyword evidence="5 7" id="KW-0326">Glycosidase</keyword>
<accession>A0A263D1Z0</accession>
<protein>
    <submittedName>
        <fullName evidence="9">Glycoside hydrolase</fullName>
    </submittedName>
</protein>
<evidence type="ECO:0000256" key="6">
    <source>
        <dbReference type="PIRSR" id="PIRSR606710-2"/>
    </source>
</evidence>
<dbReference type="Pfam" id="PF04616">
    <property type="entry name" value="Glyco_hydro_43"/>
    <property type="match status" value="1"/>
</dbReference>
<feature type="site" description="Important for catalytic activity, responsible for pKa modulation of the active site Glu and correct orientation of both the proton donor and substrate" evidence="6">
    <location>
        <position position="150"/>
    </location>
</feature>
<dbReference type="GO" id="GO:0045493">
    <property type="term" value="P:xylan catabolic process"/>
    <property type="evidence" value="ECO:0007669"/>
    <property type="project" value="UniProtKB-KW"/>
</dbReference>
<gene>
    <name evidence="9" type="ORF">CFN78_16270</name>
</gene>
<dbReference type="Proteomes" id="UP000242444">
    <property type="component" value="Unassembled WGS sequence"/>
</dbReference>
<organism evidence="9 10">
    <name type="scientific">Amycolatopsis antarctica</name>
    <dbReference type="NCBI Taxonomy" id="1854586"/>
    <lineage>
        <taxon>Bacteria</taxon>
        <taxon>Bacillati</taxon>
        <taxon>Actinomycetota</taxon>
        <taxon>Actinomycetes</taxon>
        <taxon>Pseudonocardiales</taxon>
        <taxon>Pseudonocardiaceae</taxon>
        <taxon>Amycolatopsis</taxon>
    </lineage>
</organism>
<keyword evidence="2" id="KW-0858">Xylan degradation</keyword>
<comment type="similarity">
    <text evidence="1 7">Belongs to the glycosyl hydrolase 43 family.</text>
</comment>
<comment type="caution">
    <text evidence="9">The sequence shown here is derived from an EMBL/GenBank/DDBJ whole genome shotgun (WGS) entry which is preliminary data.</text>
</comment>
<keyword evidence="4" id="KW-0119">Carbohydrate metabolism</keyword>
<evidence type="ECO:0000256" key="1">
    <source>
        <dbReference type="ARBA" id="ARBA00009865"/>
    </source>
</evidence>
<feature type="signal peptide" evidence="8">
    <location>
        <begin position="1"/>
        <end position="20"/>
    </location>
</feature>
<dbReference type="CDD" id="cd08999">
    <property type="entry name" value="GH43_ABN-like"/>
    <property type="match status" value="1"/>
</dbReference>